<proteinExistence type="predicted"/>
<dbReference type="RefSeq" id="WP_121153045.1">
    <property type="nucleotide sequence ID" value="NZ_CP032829.1"/>
</dbReference>
<dbReference type="OrthoDB" id="9810247at2"/>
<reference evidence="1 2" key="1">
    <citation type="submission" date="2018-09" db="EMBL/GenBank/DDBJ databases">
        <title>Sphingomonas peninsula sp. nov., isolated from fildes peninsula, Antarctic soil.</title>
        <authorList>
            <person name="Yingchao G."/>
        </authorList>
    </citation>
    <scope>NUCLEOTIDE SEQUENCE [LARGE SCALE GENOMIC DNA]</scope>
    <source>
        <strain evidence="1 2">YZ-8</strain>
    </source>
</reference>
<dbReference type="GO" id="GO:0032259">
    <property type="term" value="P:methylation"/>
    <property type="evidence" value="ECO:0007669"/>
    <property type="project" value="UniProtKB-KW"/>
</dbReference>
<dbReference type="CDD" id="cd02440">
    <property type="entry name" value="AdoMet_MTases"/>
    <property type="match status" value="1"/>
</dbReference>
<keyword evidence="1" id="KW-0489">Methyltransferase</keyword>
<evidence type="ECO:0000313" key="1">
    <source>
        <dbReference type="EMBL" id="AYJ86421.1"/>
    </source>
</evidence>
<dbReference type="Gene3D" id="3.40.50.150">
    <property type="entry name" value="Vaccinia Virus protein VP39"/>
    <property type="match status" value="1"/>
</dbReference>
<keyword evidence="1" id="KW-0808">Transferase</keyword>
<evidence type="ECO:0000313" key="2">
    <source>
        <dbReference type="Proteomes" id="UP000276254"/>
    </source>
</evidence>
<dbReference type="Proteomes" id="UP000276254">
    <property type="component" value="Chromosome"/>
</dbReference>
<gene>
    <name evidence="1" type="ORF">D3Y57_11140</name>
</gene>
<keyword evidence="2" id="KW-1185">Reference proteome</keyword>
<dbReference type="SUPFAM" id="SSF53335">
    <property type="entry name" value="S-adenosyl-L-methionine-dependent methyltransferases"/>
    <property type="match status" value="1"/>
</dbReference>
<dbReference type="AlphaFoldDB" id="A0A494TKS8"/>
<accession>A0A494TKS8</accession>
<dbReference type="InterPro" id="IPR029063">
    <property type="entry name" value="SAM-dependent_MTases_sf"/>
</dbReference>
<dbReference type="EMBL" id="CP032829">
    <property type="protein sequence ID" value="AYJ86421.1"/>
    <property type="molecule type" value="Genomic_DNA"/>
</dbReference>
<organism evidence="1 2">
    <name type="scientific">Sphingomonas paeninsulae</name>
    <dbReference type="NCBI Taxonomy" id="2319844"/>
    <lineage>
        <taxon>Bacteria</taxon>
        <taxon>Pseudomonadati</taxon>
        <taxon>Pseudomonadota</taxon>
        <taxon>Alphaproteobacteria</taxon>
        <taxon>Sphingomonadales</taxon>
        <taxon>Sphingomonadaceae</taxon>
        <taxon>Sphingomonas</taxon>
    </lineage>
</organism>
<protein>
    <submittedName>
        <fullName evidence="1">Class I SAM-dependent methyltransferase</fullName>
    </submittedName>
</protein>
<name>A0A494TKS8_SPHPE</name>
<dbReference type="PANTHER" id="PTHR43861">
    <property type="entry name" value="TRANS-ACONITATE 2-METHYLTRANSFERASE-RELATED"/>
    <property type="match status" value="1"/>
</dbReference>
<dbReference type="GO" id="GO:0008168">
    <property type="term" value="F:methyltransferase activity"/>
    <property type="evidence" value="ECO:0007669"/>
    <property type="project" value="UniProtKB-KW"/>
</dbReference>
<sequence length="242" mass="26457">MDRSIYDAMAAQDSVHWWYVARRDVLHDLIARYIPLPTDARILEIGCGTGHNLAMLAKFGTVEGSELDPASRAMAIERFGPVIGDARLPELDGIADGRYDMVALLDVLEHVGDDVAALKGIARRLKPGGKILLTVPQYPFMWSGHDVANHHFRRYTKKTLEAAIAASGLRHEKLTSFNSLLFPLAAASRVAAKIRGREGSDDTLPPAPVNGLFRTIFGLERHLIGRIPLPPGISLAAILSPR</sequence>
<dbReference type="KEGG" id="spha:D3Y57_11140"/>
<dbReference type="Pfam" id="PF13489">
    <property type="entry name" value="Methyltransf_23"/>
    <property type="match status" value="1"/>
</dbReference>